<evidence type="ECO:0000313" key="3">
    <source>
        <dbReference type="Proteomes" id="UP001242811"/>
    </source>
</evidence>
<dbReference type="Proteomes" id="UP001242811">
    <property type="component" value="Unassembled WGS sequence"/>
</dbReference>
<organism evidence="2 3">
    <name type="scientific">Paenibacillus brasilensis</name>
    <dbReference type="NCBI Taxonomy" id="128574"/>
    <lineage>
        <taxon>Bacteria</taxon>
        <taxon>Bacillati</taxon>
        <taxon>Bacillota</taxon>
        <taxon>Bacilli</taxon>
        <taxon>Bacillales</taxon>
        <taxon>Paenibacillaceae</taxon>
        <taxon>Paenibacillus</taxon>
    </lineage>
</organism>
<dbReference type="RefSeq" id="WP_152379913.1">
    <property type="nucleotide sequence ID" value="NZ_CP045298.1"/>
</dbReference>
<proteinExistence type="predicted"/>
<sequence>MAFSENWKTIMDEVADFSRHNSGIVWFRGHCNSTFSLNSGLFRLRIGNQISEYLSLENQMFNYFKSLGYLQSLDEKDEWTIVYSMQHHGLRTRLLDWSESFLVSLFFANLGWNTGSCSIWMINPESLNAASIGTSEIKLPTKNGFLTKHADSNIKSRAIYPNKSNSRIVAQHGVFTVQGNSLTPLEKEFSETLFSSNSLKRIDLTYEVREDVLNYLKLNGINHFSLFPDLDGLSKYINDTHINPAWL</sequence>
<dbReference type="EMBL" id="JAUSWA010000002">
    <property type="protein sequence ID" value="MDQ0492395.1"/>
    <property type="molecule type" value="Genomic_DNA"/>
</dbReference>
<dbReference type="SMART" id="SM00901">
    <property type="entry name" value="FRG"/>
    <property type="match status" value="1"/>
</dbReference>
<reference evidence="2 3" key="1">
    <citation type="submission" date="2023-07" db="EMBL/GenBank/DDBJ databases">
        <title>Genomic Encyclopedia of Type Strains, Phase IV (KMG-IV): sequencing the most valuable type-strain genomes for metagenomic binning, comparative biology and taxonomic classification.</title>
        <authorList>
            <person name="Goeker M."/>
        </authorList>
    </citation>
    <scope>NUCLEOTIDE SEQUENCE [LARGE SCALE GENOMIC DNA]</scope>
    <source>
        <strain evidence="2 3">DSM 14914</strain>
    </source>
</reference>
<keyword evidence="3" id="KW-1185">Reference proteome</keyword>
<evidence type="ECO:0000313" key="2">
    <source>
        <dbReference type="EMBL" id="MDQ0492395.1"/>
    </source>
</evidence>
<gene>
    <name evidence="2" type="ORF">QOZ95_000542</name>
</gene>
<evidence type="ECO:0000259" key="1">
    <source>
        <dbReference type="SMART" id="SM00901"/>
    </source>
</evidence>
<dbReference type="Pfam" id="PF08867">
    <property type="entry name" value="FRG"/>
    <property type="match status" value="1"/>
</dbReference>
<accession>A0ABU0KSI1</accession>
<protein>
    <recommendedName>
        <fullName evidence="1">FRG domain-containing protein</fullName>
    </recommendedName>
</protein>
<feature type="domain" description="FRG" evidence="1">
    <location>
        <begin position="21"/>
        <end position="120"/>
    </location>
</feature>
<dbReference type="InterPro" id="IPR014966">
    <property type="entry name" value="FRG-dom"/>
</dbReference>
<name>A0ABU0KSI1_9BACL</name>
<comment type="caution">
    <text evidence="2">The sequence shown here is derived from an EMBL/GenBank/DDBJ whole genome shotgun (WGS) entry which is preliminary data.</text>
</comment>